<dbReference type="AlphaFoldDB" id="A0A4Y5YGM9"/>
<evidence type="ECO:0000313" key="1">
    <source>
        <dbReference type="EMBL" id="QDE31689.1"/>
    </source>
</evidence>
<dbReference type="EMBL" id="CP041036">
    <property type="protein sequence ID" value="QDE31689.1"/>
    <property type="molecule type" value="Genomic_DNA"/>
</dbReference>
<sequence>MNKADLQKRVANHLNLEEVKARELAAFEVLRNIEARKALEQDAIKQSPLTTPVYEEITNYKVVIKGVGELSISKGVFELMDTAKSLKVYFETKGVEIDSNTAYIAYGKLKEAICSSV</sequence>
<accession>A0A4Y5YGM9</accession>
<proteinExistence type="predicted"/>
<gene>
    <name evidence="1" type="ORF">FH971_12360</name>
</gene>
<organism evidence="1 2">
    <name type="scientific">Shewanella polaris</name>
    <dbReference type="NCBI Taxonomy" id="2588449"/>
    <lineage>
        <taxon>Bacteria</taxon>
        <taxon>Pseudomonadati</taxon>
        <taxon>Pseudomonadota</taxon>
        <taxon>Gammaproteobacteria</taxon>
        <taxon>Alteromonadales</taxon>
        <taxon>Shewanellaceae</taxon>
        <taxon>Shewanella</taxon>
    </lineage>
</organism>
<name>A0A4Y5YGM9_9GAMM</name>
<dbReference type="RefSeq" id="WP_140234492.1">
    <property type="nucleotide sequence ID" value="NZ_CP041036.1"/>
</dbReference>
<keyword evidence="2" id="KW-1185">Reference proteome</keyword>
<dbReference type="KEGG" id="spol:FH971_12360"/>
<dbReference type="Proteomes" id="UP000319809">
    <property type="component" value="Chromosome"/>
</dbReference>
<protein>
    <submittedName>
        <fullName evidence="1">Uncharacterized protein</fullName>
    </submittedName>
</protein>
<reference evidence="1 2" key="1">
    <citation type="submission" date="2019-06" db="EMBL/GenBank/DDBJ databases">
        <title>The genome of Shewanella sp. SM1901.</title>
        <authorList>
            <person name="Cha Q."/>
        </authorList>
    </citation>
    <scope>NUCLEOTIDE SEQUENCE [LARGE SCALE GENOMIC DNA]</scope>
    <source>
        <strain evidence="1 2">SM1901</strain>
    </source>
</reference>
<evidence type="ECO:0000313" key="2">
    <source>
        <dbReference type="Proteomes" id="UP000319809"/>
    </source>
</evidence>